<evidence type="ECO:0000256" key="2">
    <source>
        <dbReference type="ARBA" id="ARBA00022827"/>
    </source>
</evidence>
<dbReference type="InterPro" id="IPR023753">
    <property type="entry name" value="FAD/NAD-binding_dom"/>
</dbReference>
<accession>A0ABY7K3P2</accession>
<evidence type="ECO:0000256" key="3">
    <source>
        <dbReference type="ARBA" id="ARBA00022857"/>
    </source>
</evidence>
<evidence type="ECO:0000313" key="9">
    <source>
        <dbReference type="Proteomes" id="UP001164693"/>
    </source>
</evidence>
<dbReference type="InterPro" id="IPR022890">
    <property type="entry name" value="Fd--NADP_Rdtase_type_2"/>
</dbReference>
<evidence type="ECO:0000256" key="5">
    <source>
        <dbReference type="ARBA" id="ARBA00048132"/>
    </source>
</evidence>
<keyword evidence="3 6" id="KW-0521">NADP</keyword>
<dbReference type="PRINTS" id="PR00469">
    <property type="entry name" value="PNDRDTASEII"/>
</dbReference>
<comment type="caution">
    <text evidence="6">Lacks conserved residue(s) required for the propagation of feature annotation.</text>
</comment>
<dbReference type="SUPFAM" id="SSF51905">
    <property type="entry name" value="FAD/NAD(P)-binding domain"/>
    <property type="match status" value="1"/>
</dbReference>
<dbReference type="RefSeq" id="WP_269445363.1">
    <property type="nucleotide sequence ID" value="NZ_CP097463.1"/>
</dbReference>
<organism evidence="8 9">
    <name type="scientific">Jatrophihabitans cynanchi</name>
    <dbReference type="NCBI Taxonomy" id="2944128"/>
    <lineage>
        <taxon>Bacteria</taxon>
        <taxon>Bacillati</taxon>
        <taxon>Actinomycetota</taxon>
        <taxon>Actinomycetes</taxon>
        <taxon>Jatrophihabitantales</taxon>
        <taxon>Jatrophihabitantaceae</taxon>
        <taxon>Jatrophihabitans</taxon>
    </lineage>
</organism>
<feature type="binding site" evidence="6">
    <location>
        <position position="288"/>
    </location>
    <ligand>
        <name>FAD</name>
        <dbReference type="ChEBI" id="CHEBI:57692"/>
    </ligand>
</feature>
<evidence type="ECO:0000259" key="7">
    <source>
        <dbReference type="Pfam" id="PF07992"/>
    </source>
</evidence>
<evidence type="ECO:0000256" key="1">
    <source>
        <dbReference type="ARBA" id="ARBA00022630"/>
    </source>
</evidence>
<feature type="binding site" evidence="6">
    <location>
        <position position="92"/>
    </location>
    <ligand>
        <name>FAD</name>
        <dbReference type="ChEBI" id="CHEBI:57692"/>
    </ligand>
</feature>
<comment type="similarity">
    <text evidence="6">Belongs to the ferredoxin--NADP reductase type 2 family.</text>
</comment>
<feature type="binding site" evidence="6">
    <location>
        <position position="39"/>
    </location>
    <ligand>
        <name>FAD</name>
        <dbReference type="ChEBI" id="CHEBI:57692"/>
    </ligand>
</feature>
<sequence length="340" mass="35468">MTDGTGNIAVDLLIVGAGPVGLFGAYYAGVRKLSTAVLDSLEEPGGQITAMYPEKAIFDVAGFPAIKGRELVAQLLAQAAPHDPQYLLGHQAVGLERVVGDGEGAQFAVTTSEGTRIECRAIVITGGIGTFSPRPLPAGEEYLGRGLFHFVPDPTAYEGQHIVVVGGGDSALDWALMLEPIGKSVTIVHRRGEFRAHPHSVELLKASSVAMLTDAQVSAVRGEPDVAEVDVDIKGEISTLPCDKLVAALGFTANLGPLMEWGIDIQKRQIVVDTQGRTTVPGIYAAGDIVDYDGKVKLIATGFGEVATAVNNAAAYLNPKVSAFPGHLSDYAPEGGSPTA</sequence>
<keyword evidence="4 6" id="KW-0560">Oxidoreductase</keyword>
<feature type="binding site" evidence="6">
    <location>
        <position position="47"/>
    </location>
    <ligand>
        <name>FAD</name>
        <dbReference type="ChEBI" id="CHEBI:57692"/>
    </ligand>
</feature>
<gene>
    <name evidence="8" type="ORF">M6B22_08650</name>
</gene>
<keyword evidence="2 6" id="KW-0274">FAD</keyword>
<dbReference type="Pfam" id="PF07992">
    <property type="entry name" value="Pyr_redox_2"/>
    <property type="match status" value="1"/>
</dbReference>
<feature type="binding site" evidence="6">
    <location>
        <position position="52"/>
    </location>
    <ligand>
        <name>FAD</name>
        <dbReference type="ChEBI" id="CHEBI:57692"/>
    </ligand>
</feature>
<dbReference type="InterPro" id="IPR050097">
    <property type="entry name" value="Ferredoxin-NADP_redctase_2"/>
</dbReference>
<protein>
    <recommendedName>
        <fullName evidence="6">Ferredoxin--NADP reductase</fullName>
        <shortName evidence="6">FNR</shortName>
        <shortName evidence="6">Fd-NADP(+) reductase</shortName>
        <ecNumber evidence="6">1.18.1.2</ecNumber>
    </recommendedName>
</protein>
<evidence type="ECO:0000313" key="8">
    <source>
        <dbReference type="EMBL" id="WAX58820.1"/>
    </source>
</evidence>
<dbReference type="InterPro" id="IPR036188">
    <property type="entry name" value="FAD/NAD-bd_sf"/>
</dbReference>
<dbReference type="EMBL" id="CP097463">
    <property type="protein sequence ID" value="WAX58820.1"/>
    <property type="molecule type" value="Genomic_DNA"/>
</dbReference>
<dbReference type="PANTHER" id="PTHR48105">
    <property type="entry name" value="THIOREDOXIN REDUCTASE 1-RELATED-RELATED"/>
    <property type="match status" value="1"/>
</dbReference>
<dbReference type="Gene3D" id="3.50.50.60">
    <property type="entry name" value="FAD/NAD(P)-binding domain"/>
    <property type="match status" value="2"/>
</dbReference>
<dbReference type="HAMAP" id="MF_01685">
    <property type="entry name" value="FENR2"/>
    <property type="match status" value="1"/>
</dbReference>
<feature type="binding site" evidence="6">
    <location>
        <position position="131"/>
    </location>
    <ligand>
        <name>FAD</name>
        <dbReference type="ChEBI" id="CHEBI:57692"/>
    </ligand>
</feature>
<comment type="subunit">
    <text evidence="6">Homodimer.</text>
</comment>
<feature type="binding site" evidence="6">
    <location>
        <position position="329"/>
    </location>
    <ligand>
        <name>FAD</name>
        <dbReference type="ChEBI" id="CHEBI:57692"/>
    </ligand>
</feature>
<dbReference type="PRINTS" id="PR00368">
    <property type="entry name" value="FADPNR"/>
</dbReference>
<dbReference type="Proteomes" id="UP001164693">
    <property type="component" value="Chromosome"/>
</dbReference>
<feature type="domain" description="FAD/NAD(P)-binding" evidence="7">
    <location>
        <begin position="11"/>
        <end position="301"/>
    </location>
</feature>
<evidence type="ECO:0000256" key="6">
    <source>
        <dbReference type="HAMAP-Rule" id="MF_01685"/>
    </source>
</evidence>
<comment type="catalytic activity">
    <reaction evidence="5">
        <text>[thioredoxin]-dithiol + NADP(+) = [thioredoxin]-disulfide + NADPH + H(+)</text>
        <dbReference type="Rhea" id="RHEA:20345"/>
        <dbReference type="Rhea" id="RHEA-COMP:10698"/>
        <dbReference type="Rhea" id="RHEA-COMP:10700"/>
        <dbReference type="ChEBI" id="CHEBI:15378"/>
        <dbReference type="ChEBI" id="CHEBI:29950"/>
        <dbReference type="ChEBI" id="CHEBI:50058"/>
        <dbReference type="ChEBI" id="CHEBI:57783"/>
        <dbReference type="ChEBI" id="CHEBI:58349"/>
        <dbReference type="EC" id="1.8.1.9"/>
    </reaction>
</comment>
<proteinExistence type="inferred from homology"/>
<keyword evidence="9" id="KW-1185">Reference proteome</keyword>
<comment type="catalytic activity">
    <reaction evidence="6">
        <text>2 reduced [2Fe-2S]-[ferredoxin] + NADP(+) + H(+) = 2 oxidized [2Fe-2S]-[ferredoxin] + NADPH</text>
        <dbReference type="Rhea" id="RHEA:20125"/>
        <dbReference type="Rhea" id="RHEA-COMP:10000"/>
        <dbReference type="Rhea" id="RHEA-COMP:10001"/>
        <dbReference type="ChEBI" id="CHEBI:15378"/>
        <dbReference type="ChEBI" id="CHEBI:33737"/>
        <dbReference type="ChEBI" id="CHEBI:33738"/>
        <dbReference type="ChEBI" id="CHEBI:57783"/>
        <dbReference type="ChEBI" id="CHEBI:58349"/>
        <dbReference type="EC" id="1.18.1.2"/>
    </reaction>
</comment>
<name>A0ABY7K3P2_9ACTN</name>
<keyword evidence="1 6" id="KW-0285">Flavoprotein</keyword>
<reference evidence="8" key="1">
    <citation type="submission" date="2022-05" db="EMBL/GenBank/DDBJ databases">
        <title>Jatrophihabitans sp. SB3-54 whole genome sequence.</title>
        <authorList>
            <person name="Suh M.K."/>
            <person name="Eom M.K."/>
            <person name="Kim J.S."/>
            <person name="Kim H.S."/>
            <person name="Do H.E."/>
            <person name="Shin Y.K."/>
            <person name="Lee J.-S."/>
        </authorList>
    </citation>
    <scope>NUCLEOTIDE SEQUENCE</scope>
    <source>
        <strain evidence="8">SB3-54</strain>
    </source>
</reference>
<dbReference type="EC" id="1.18.1.2" evidence="6"/>
<evidence type="ECO:0000256" key="4">
    <source>
        <dbReference type="ARBA" id="ARBA00023002"/>
    </source>
</evidence>
<comment type="cofactor">
    <cofactor evidence="6">
        <name>FAD</name>
        <dbReference type="ChEBI" id="CHEBI:57692"/>
    </cofactor>
    <text evidence="6">Binds 1 FAD per subunit.</text>
</comment>